<dbReference type="Proteomes" id="UP000444185">
    <property type="component" value="Unassembled WGS sequence"/>
</dbReference>
<feature type="signal peptide" evidence="1">
    <location>
        <begin position="1"/>
        <end position="34"/>
    </location>
</feature>
<dbReference type="AlphaFoldDB" id="A0A844XWF4"/>
<dbReference type="RefSeq" id="WP_160606036.1">
    <property type="nucleotide sequence ID" value="NZ_WTYF01000001.1"/>
</dbReference>
<proteinExistence type="predicted"/>
<evidence type="ECO:0000313" key="3">
    <source>
        <dbReference type="Proteomes" id="UP000444185"/>
    </source>
</evidence>
<organism evidence="2 3">
    <name type="scientific">Qipengyuania gaetbuli</name>
    <dbReference type="NCBI Taxonomy" id="266952"/>
    <lineage>
        <taxon>Bacteria</taxon>
        <taxon>Pseudomonadati</taxon>
        <taxon>Pseudomonadota</taxon>
        <taxon>Alphaproteobacteria</taxon>
        <taxon>Sphingomonadales</taxon>
        <taxon>Erythrobacteraceae</taxon>
        <taxon>Qipengyuania</taxon>
    </lineage>
</organism>
<keyword evidence="3" id="KW-1185">Reference proteome</keyword>
<sequence>MPSLKLAAHFRETMRLLPILLVAFLAACTDQAPSADQPPAETHQTPALEWTKSPDGAMVAFYKNVSAYKCWPDGSDYDCLQAVDLHEPYEAHIQTAVSFSRGRVSKLPTEAFETLGPSSHAHYNCSIDDGTMTERITRNDRLLIEESTSFPTRYSSAWEAAFVKDFYSSNNLSGIEGYFNCPALGEALSSGSLETLNTNVIHRALLDFFPADPTDLMAE</sequence>
<comment type="caution">
    <text evidence="2">The sequence shown here is derived from an EMBL/GenBank/DDBJ whole genome shotgun (WGS) entry which is preliminary data.</text>
</comment>
<gene>
    <name evidence="2" type="ORF">GRI42_00020</name>
</gene>
<name>A0A844XWF4_9SPHN</name>
<keyword evidence="1" id="KW-0732">Signal</keyword>
<evidence type="ECO:0000313" key="2">
    <source>
        <dbReference type="EMBL" id="MXO49689.1"/>
    </source>
</evidence>
<evidence type="ECO:0000256" key="1">
    <source>
        <dbReference type="SAM" id="SignalP"/>
    </source>
</evidence>
<protein>
    <submittedName>
        <fullName evidence="2">Uncharacterized protein</fullName>
    </submittedName>
</protein>
<feature type="chain" id="PRO_5032277984" evidence="1">
    <location>
        <begin position="35"/>
        <end position="219"/>
    </location>
</feature>
<reference evidence="2 3" key="1">
    <citation type="submission" date="2019-12" db="EMBL/GenBank/DDBJ databases">
        <title>Genomic-based taxomic classification of the family Erythrobacteraceae.</title>
        <authorList>
            <person name="Xu L."/>
        </authorList>
    </citation>
    <scope>NUCLEOTIDE SEQUENCE [LARGE SCALE GENOMIC DNA]</scope>
    <source>
        <strain evidence="2 3">DSM 16225</strain>
    </source>
</reference>
<dbReference type="PROSITE" id="PS51257">
    <property type="entry name" value="PROKAR_LIPOPROTEIN"/>
    <property type="match status" value="1"/>
</dbReference>
<accession>A0A844XWF4</accession>
<dbReference type="EMBL" id="WTYF01000001">
    <property type="protein sequence ID" value="MXO49689.1"/>
    <property type="molecule type" value="Genomic_DNA"/>
</dbReference>